<name>A0A6V7PWS3_ANACO</name>
<feature type="coiled-coil region" evidence="1">
    <location>
        <begin position="909"/>
        <end position="936"/>
    </location>
</feature>
<feature type="compositionally biased region" description="Low complexity" evidence="2">
    <location>
        <begin position="76"/>
        <end position="88"/>
    </location>
</feature>
<reference evidence="5" key="1">
    <citation type="submission" date="2020-07" db="EMBL/GenBank/DDBJ databases">
        <authorList>
            <person name="Lin J."/>
        </authorList>
    </citation>
    <scope>NUCLEOTIDE SEQUENCE</scope>
</reference>
<evidence type="ECO:0000313" key="5">
    <source>
        <dbReference type="EMBL" id="CAD1835138.1"/>
    </source>
</evidence>
<feature type="region of interest" description="Disordered" evidence="2">
    <location>
        <begin position="138"/>
        <end position="191"/>
    </location>
</feature>
<dbReference type="PANTHER" id="PTHR33740">
    <property type="entry name" value="GPI-ANCHORED ADHESIN-LIKE PROTEIN"/>
    <property type="match status" value="1"/>
</dbReference>
<keyword evidence="1" id="KW-0175">Coiled coil</keyword>
<dbReference type="AlphaFoldDB" id="A0A6V7PWS3"/>
<gene>
    <name evidence="5" type="ORF">CB5_LOCUS18349</name>
</gene>
<keyword evidence="3" id="KW-0812">Transmembrane</keyword>
<evidence type="ECO:0000259" key="4">
    <source>
        <dbReference type="PROSITE" id="PS51272"/>
    </source>
</evidence>
<evidence type="ECO:0000256" key="3">
    <source>
        <dbReference type="SAM" id="Phobius"/>
    </source>
</evidence>
<dbReference type="PANTHER" id="PTHR33740:SF3">
    <property type="entry name" value="GPI-ANCHORED ADHESIN-LIKE PROTEIN"/>
    <property type="match status" value="1"/>
</dbReference>
<evidence type="ECO:0000256" key="2">
    <source>
        <dbReference type="SAM" id="MobiDB-lite"/>
    </source>
</evidence>
<dbReference type="PROSITE" id="PS51272">
    <property type="entry name" value="SLH"/>
    <property type="match status" value="1"/>
</dbReference>
<accession>A0A6V7PWS3</accession>
<feature type="compositionally biased region" description="Polar residues" evidence="2">
    <location>
        <begin position="206"/>
        <end position="224"/>
    </location>
</feature>
<feature type="compositionally biased region" description="Polar residues" evidence="2">
    <location>
        <begin position="171"/>
        <end position="189"/>
    </location>
</feature>
<feature type="transmembrane region" description="Helical" evidence="3">
    <location>
        <begin position="110"/>
        <end position="132"/>
    </location>
</feature>
<feature type="region of interest" description="Disordered" evidence="2">
    <location>
        <begin position="206"/>
        <end position="231"/>
    </location>
</feature>
<evidence type="ECO:0000256" key="1">
    <source>
        <dbReference type="SAM" id="Coils"/>
    </source>
</evidence>
<feature type="compositionally biased region" description="Polar residues" evidence="2">
    <location>
        <begin position="138"/>
        <end position="158"/>
    </location>
</feature>
<proteinExistence type="predicted"/>
<sequence>MATSVRAPTSSPSSSPSSLQLRFARRIRASPSSVILKIRASDRRIRLVFAYGEADRGRGEYRSWSKSAGGSPDSFAGGRAPRAAAGATQRRAVGLEVRTRPSSSSSGCHGALGAGLAGVFFAAGVTFAALSLKGRSTSGVKQQMEPLSNEQSVLINNDDNPKVDEVRNDSNDVLQNSNSTTLNGWSENETGIDRDLSVENIEDSNETISNSIDNSEACSIGNTKPDSDDVDAVTADQYDQNVTSDANDVPSSFSPEFPAHAIDLSSDIPSLKDSVSNEPSGSFGPSIVDDVILVTDTHYDSSSLTNHVSGHQVGGINLAEIFEVDDRSTSFSGLENENSVDTLKSNISSLESDDVVDTMVKLENVVDVATFVSKDQDVEQPEMLDLPTSGSSRGIYEESETFPAGIVNSSDFDVGEDPCNSINPHPSGLSVNETVATVGHPVSIIEEINENVLKIESQLDKSQLFESLAAEKSLSHAGIPAPAPLSAALQVPPGKVLIPAAVDQVQEHALAALQVLKVIEADARPVDLCTRREYARWLVSGSSALSRNTTSKVYPAMYIENLTELAFDDVTPEDPDFPYIQGLAEAGLISSKLSRSVIESSADGQQDSFLFSPESPLSRQDLVSWKMALDKSKLPEVDRNTLYQSTGYIDIDKINPDAWPALVADLSAGEQSITALAFGYTRLFQPDKPVTKAQAAVALSTGEASEVVSEELARIEAEKLAETAVNAHTALVAQVEKDLNASFEKELLKEREKIEALEKLAEEARIELEKLRREREEENNALIKGRAAVESEMEVLSRLRHEVEEQLQSLMSDKAEISFERERINKLRKEAENENQVIVQLQYELEVERKALSMARAWAEEEAKRAREQARALEEARDSWERQGIKVVIDEDLQDAASSGVTWVTAGKETQVEETVNRAESLVEKLKAMAAEIKLRSTAVIEKIIQKIVSLISTLKKRAAETLEHSSEVWSDTIAKARKSVGELQGNAYVLGSTVQERARRVADECKEGMDKISQRFRT</sequence>
<protein>
    <recommendedName>
        <fullName evidence="4">SLH domain-containing protein</fullName>
    </recommendedName>
</protein>
<feature type="domain" description="SLH" evidence="4">
    <location>
        <begin position="563"/>
        <end position="640"/>
    </location>
</feature>
<dbReference type="InterPro" id="IPR001119">
    <property type="entry name" value="SLH_dom"/>
</dbReference>
<feature type="region of interest" description="Disordered" evidence="2">
    <location>
        <begin position="60"/>
        <end position="88"/>
    </location>
</feature>
<feature type="coiled-coil region" evidence="1">
    <location>
        <begin position="740"/>
        <end position="883"/>
    </location>
</feature>
<keyword evidence="3" id="KW-0472">Membrane</keyword>
<keyword evidence="3" id="KW-1133">Transmembrane helix</keyword>
<dbReference type="EMBL" id="LR862153">
    <property type="protein sequence ID" value="CAD1835138.1"/>
    <property type="molecule type" value="Genomic_DNA"/>
</dbReference>
<feature type="compositionally biased region" description="Basic and acidic residues" evidence="2">
    <location>
        <begin position="159"/>
        <end position="170"/>
    </location>
</feature>
<organism evidence="5">
    <name type="scientific">Ananas comosus var. bracteatus</name>
    <name type="common">red pineapple</name>
    <dbReference type="NCBI Taxonomy" id="296719"/>
    <lineage>
        <taxon>Eukaryota</taxon>
        <taxon>Viridiplantae</taxon>
        <taxon>Streptophyta</taxon>
        <taxon>Embryophyta</taxon>
        <taxon>Tracheophyta</taxon>
        <taxon>Spermatophyta</taxon>
        <taxon>Magnoliopsida</taxon>
        <taxon>Liliopsida</taxon>
        <taxon>Poales</taxon>
        <taxon>Bromeliaceae</taxon>
        <taxon>Bromelioideae</taxon>
        <taxon>Ananas</taxon>
    </lineage>
</organism>